<dbReference type="Proteomes" id="UP000653056">
    <property type="component" value="Unassembled WGS sequence"/>
</dbReference>
<evidence type="ECO:0000256" key="9">
    <source>
        <dbReference type="RuleBase" id="RU369079"/>
    </source>
</evidence>
<comment type="similarity">
    <text evidence="8 9">Belongs to the TRAP transporter small permease family.</text>
</comment>
<comment type="function">
    <text evidence="9">Part of the tripartite ATP-independent periplasmic (TRAP) transport system.</text>
</comment>
<dbReference type="PANTHER" id="PTHR35011:SF4">
    <property type="entry name" value="SLL1102 PROTEIN"/>
    <property type="match status" value="1"/>
</dbReference>
<accession>A0ABQ2YMT3</accession>
<reference evidence="12" key="1">
    <citation type="journal article" date="2019" name="Int. J. Syst. Evol. Microbiol.">
        <title>The Global Catalogue of Microorganisms (GCM) 10K type strain sequencing project: providing services to taxonomists for standard genome sequencing and annotation.</title>
        <authorList>
            <consortium name="The Broad Institute Genomics Platform"/>
            <consortium name="The Broad Institute Genome Sequencing Center for Infectious Disease"/>
            <person name="Wu L."/>
            <person name="Ma J."/>
        </authorList>
    </citation>
    <scope>NUCLEOTIDE SEQUENCE [LARGE SCALE GENOMIC DNA]</scope>
    <source>
        <strain evidence="12">KCTC 22228</strain>
    </source>
</reference>
<evidence type="ECO:0000313" key="12">
    <source>
        <dbReference type="Proteomes" id="UP000653056"/>
    </source>
</evidence>
<dbReference type="InterPro" id="IPR007387">
    <property type="entry name" value="TRAP_DctQ"/>
</dbReference>
<organism evidence="11 12">
    <name type="scientific">Litchfieldella qijiaojingensis</name>
    <dbReference type="NCBI Taxonomy" id="980347"/>
    <lineage>
        <taxon>Bacteria</taxon>
        <taxon>Pseudomonadati</taxon>
        <taxon>Pseudomonadota</taxon>
        <taxon>Gammaproteobacteria</taxon>
        <taxon>Oceanospirillales</taxon>
        <taxon>Halomonadaceae</taxon>
        <taxon>Litchfieldella</taxon>
    </lineage>
</organism>
<evidence type="ECO:0000256" key="5">
    <source>
        <dbReference type="ARBA" id="ARBA00022692"/>
    </source>
</evidence>
<evidence type="ECO:0000256" key="8">
    <source>
        <dbReference type="ARBA" id="ARBA00038436"/>
    </source>
</evidence>
<comment type="subunit">
    <text evidence="9">The complex comprises the extracytoplasmic solute receptor protein and the two transmembrane proteins.</text>
</comment>
<keyword evidence="2 9" id="KW-0813">Transport</keyword>
<keyword evidence="6 9" id="KW-1133">Transmembrane helix</keyword>
<evidence type="ECO:0000256" key="7">
    <source>
        <dbReference type="ARBA" id="ARBA00023136"/>
    </source>
</evidence>
<dbReference type="PANTHER" id="PTHR35011">
    <property type="entry name" value="2,3-DIKETO-L-GULONATE TRAP TRANSPORTER SMALL PERMEASE PROTEIN YIAM"/>
    <property type="match status" value="1"/>
</dbReference>
<dbReference type="EMBL" id="BMXS01000005">
    <property type="protein sequence ID" value="GGX88298.1"/>
    <property type="molecule type" value="Genomic_DNA"/>
</dbReference>
<evidence type="ECO:0000256" key="6">
    <source>
        <dbReference type="ARBA" id="ARBA00022989"/>
    </source>
</evidence>
<keyword evidence="4 9" id="KW-0997">Cell inner membrane</keyword>
<proteinExistence type="inferred from homology"/>
<keyword evidence="3" id="KW-1003">Cell membrane</keyword>
<sequence length="170" mass="19489">MPRTIKRYVYYVDAFNRRVGRLVMYMIFAMIGLMLYASASRSVFNSPLIWGVEMSQFMMVAYYLLGGAYAMQMNAHVRMDLFYSRWSDRTKAVVDAITILFLIFFLVALLMGGISSTQYALEYGQRNYSSWAPPLAPIKIIMSFGILLMLLQAISSFFKDLARARGETLT</sequence>
<evidence type="ECO:0000313" key="11">
    <source>
        <dbReference type="EMBL" id="GGX88298.1"/>
    </source>
</evidence>
<keyword evidence="12" id="KW-1185">Reference proteome</keyword>
<dbReference type="InterPro" id="IPR055348">
    <property type="entry name" value="DctQ"/>
</dbReference>
<feature type="transmembrane region" description="Helical" evidence="9">
    <location>
        <begin position="20"/>
        <end position="37"/>
    </location>
</feature>
<feature type="transmembrane region" description="Helical" evidence="9">
    <location>
        <begin position="92"/>
        <end position="115"/>
    </location>
</feature>
<evidence type="ECO:0000259" key="10">
    <source>
        <dbReference type="Pfam" id="PF04290"/>
    </source>
</evidence>
<protein>
    <recommendedName>
        <fullName evidence="9">TRAP transporter small permease protein</fullName>
    </recommendedName>
</protein>
<keyword evidence="5 9" id="KW-0812">Transmembrane</keyword>
<evidence type="ECO:0000256" key="4">
    <source>
        <dbReference type="ARBA" id="ARBA00022519"/>
    </source>
</evidence>
<evidence type="ECO:0000256" key="3">
    <source>
        <dbReference type="ARBA" id="ARBA00022475"/>
    </source>
</evidence>
<gene>
    <name evidence="11" type="ORF">GCM10007160_14680</name>
</gene>
<dbReference type="Pfam" id="PF04290">
    <property type="entry name" value="DctQ"/>
    <property type="match status" value="1"/>
</dbReference>
<comment type="subcellular location">
    <subcellularLocation>
        <location evidence="1 9">Cell inner membrane</location>
        <topology evidence="1 9">Multi-pass membrane protein</topology>
    </subcellularLocation>
</comment>
<evidence type="ECO:0000256" key="2">
    <source>
        <dbReference type="ARBA" id="ARBA00022448"/>
    </source>
</evidence>
<feature type="transmembrane region" description="Helical" evidence="9">
    <location>
        <begin position="135"/>
        <end position="158"/>
    </location>
</feature>
<comment type="caution">
    <text evidence="11">The sequence shown here is derived from an EMBL/GenBank/DDBJ whole genome shotgun (WGS) entry which is preliminary data.</text>
</comment>
<name>A0ABQ2YMT3_9GAMM</name>
<dbReference type="RefSeq" id="WP_189467710.1">
    <property type="nucleotide sequence ID" value="NZ_BMXS01000005.1"/>
</dbReference>
<feature type="transmembrane region" description="Helical" evidence="9">
    <location>
        <begin position="49"/>
        <end position="71"/>
    </location>
</feature>
<feature type="domain" description="Tripartite ATP-independent periplasmic transporters DctQ component" evidence="10">
    <location>
        <begin position="30"/>
        <end position="162"/>
    </location>
</feature>
<evidence type="ECO:0000256" key="1">
    <source>
        <dbReference type="ARBA" id="ARBA00004429"/>
    </source>
</evidence>
<keyword evidence="7 9" id="KW-0472">Membrane</keyword>